<organism evidence="1 2">
    <name type="scientific">Sulfobacillus acidophilus (strain ATCC 700253 / DSM 10332 / NAL)</name>
    <dbReference type="NCBI Taxonomy" id="679936"/>
    <lineage>
        <taxon>Bacteria</taxon>
        <taxon>Bacillati</taxon>
        <taxon>Bacillota</taxon>
        <taxon>Clostridia</taxon>
        <taxon>Eubacteriales</taxon>
        <taxon>Clostridiales Family XVII. Incertae Sedis</taxon>
        <taxon>Sulfobacillus</taxon>
    </lineage>
</organism>
<accession>G8TU24</accession>
<gene>
    <name evidence="1" type="ordered locus">Sulac_1115</name>
</gene>
<dbReference type="KEGG" id="sap:Sulac_1115"/>
<evidence type="ECO:0000313" key="1">
    <source>
        <dbReference type="EMBL" id="AEW04615.1"/>
    </source>
</evidence>
<keyword evidence="2" id="KW-1185">Reference proteome</keyword>
<proteinExistence type="predicted"/>
<protein>
    <submittedName>
        <fullName evidence="1">Uncharacterized protein</fullName>
    </submittedName>
</protein>
<sequence length="31" mass="3291">MLHIIAHLVILPISPGHFLPVGPIGGHLIPM</sequence>
<dbReference type="AlphaFoldDB" id="G8TU24"/>
<reference evidence="2" key="1">
    <citation type="submission" date="2011-12" db="EMBL/GenBank/DDBJ databases">
        <title>The complete genome of chromosome of Sulfobacillus acidophilus DSM 10332.</title>
        <authorList>
            <person name="Lucas S."/>
            <person name="Han J."/>
            <person name="Lapidus A."/>
            <person name="Bruce D."/>
            <person name="Goodwin L."/>
            <person name="Pitluck S."/>
            <person name="Peters L."/>
            <person name="Kyrpides N."/>
            <person name="Mavromatis K."/>
            <person name="Ivanova N."/>
            <person name="Mikhailova N."/>
            <person name="Chertkov O."/>
            <person name="Saunders E."/>
            <person name="Detter J.C."/>
            <person name="Tapia R."/>
            <person name="Han C."/>
            <person name="Land M."/>
            <person name="Hauser L."/>
            <person name="Markowitz V."/>
            <person name="Cheng J.-F."/>
            <person name="Hugenholtz P."/>
            <person name="Woyke T."/>
            <person name="Wu D."/>
            <person name="Pukall R."/>
            <person name="Gehrich-Schroeter G."/>
            <person name="Schneider S."/>
            <person name="Klenk H.-P."/>
            <person name="Eisen J.A."/>
        </authorList>
    </citation>
    <scope>NUCLEOTIDE SEQUENCE [LARGE SCALE GENOMIC DNA]</scope>
    <source>
        <strain evidence="2">ATCC 700253 / DSM 10332 / NAL</strain>
    </source>
</reference>
<dbReference type="Proteomes" id="UP000005439">
    <property type="component" value="Chromosome"/>
</dbReference>
<reference evidence="1 2" key="2">
    <citation type="journal article" date="2012" name="Stand. Genomic Sci.">
        <title>Complete genome sequence of the moderately thermophilic mineral-sulfide-oxidizing firmicute Sulfobacillus acidophilus type strain (NAL(T)).</title>
        <authorList>
            <person name="Anderson I."/>
            <person name="Chertkov O."/>
            <person name="Chen A."/>
            <person name="Saunders E."/>
            <person name="Lapidus A."/>
            <person name="Nolan M."/>
            <person name="Lucas S."/>
            <person name="Hammon N."/>
            <person name="Deshpande S."/>
            <person name="Cheng J.F."/>
            <person name="Han C."/>
            <person name="Tapia R."/>
            <person name="Goodwin L.A."/>
            <person name="Pitluck S."/>
            <person name="Liolios K."/>
            <person name="Pagani I."/>
            <person name="Ivanova N."/>
            <person name="Mikhailova N."/>
            <person name="Pati A."/>
            <person name="Palaniappan K."/>
            <person name="Land M."/>
            <person name="Pan C."/>
            <person name="Rohde M."/>
            <person name="Pukall R."/>
            <person name="Goker M."/>
            <person name="Detter J.C."/>
            <person name="Woyke T."/>
            <person name="Bristow J."/>
            <person name="Eisen J.A."/>
            <person name="Markowitz V."/>
            <person name="Hugenholtz P."/>
            <person name="Kyrpides N.C."/>
            <person name="Klenk H.P."/>
            <person name="Mavromatis K."/>
        </authorList>
    </citation>
    <scope>NUCLEOTIDE SEQUENCE [LARGE SCALE GENOMIC DNA]</scope>
    <source>
        <strain evidence="2">ATCC 700253 / DSM 10332 / NAL</strain>
    </source>
</reference>
<dbReference type="EMBL" id="CP003179">
    <property type="protein sequence ID" value="AEW04615.1"/>
    <property type="molecule type" value="Genomic_DNA"/>
</dbReference>
<dbReference type="HOGENOM" id="CLU_3398871_0_0_9"/>
<dbReference type="STRING" id="679936.Sulac_1115"/>
<evidence type="ECO:0000313" key="2">
    <source>
        <dbReference type="Proteomes" id="UP000005439"/>
    </source>
</evidence>
<name>G8TU24_SULAD</name>